<dbReference type="AlphaFoldDB" id="A0AAE0DSY0"/>
<organism evidence="3 4">
    <name type="scientific">Dipteronia sinensis</name>
    <dbReference type="NCBI Taxonomy" id="43782"/>
    <lineage>
        <taxon>Eukaryota</taxon>
        <taxon>Viridiplantae</taxon>
        <taxon>Streptophyta</taxon>
        <taxon>Embryophyta</taxon>
        <taxon>Tracheophyta</taxon>
        <taxon>Spermatophyta</taxon>
        <taxon>Magnoliopsida</taxon>
        <taxon>eudicotyledons</taxon>
        <taxon>Gunneridae</taxon>
        <taxon>Pentapetalae</taxon>
        <taxon>rosids</taxon>
        <taxon>malvids</taxon>
        <taxon>Sapindales</taxon>
        <taxon>Sapindaceae</taxon>
        <taxon>Hippocastanoideae</taxon>
        <taxon>Acereae</taxon>
        <taxon>Dipteronia</taxon>
    </lineage>
</organism>
<dbReference type="PANTHER" id="PTHR48449">
    <property type="entry name" value="DUF1985 DOMAIN-CONTAINING PROTEIN"/>
    <property type="match status" value="1"/>
</dbReference>
<dbReference type="PANTHER" id="PTHR48449:SF1">
    <property type="entry name" value="DUF1985 DOMAIN-CONTAINING PROTEIN"/>
    <property type="match status" value="1"/>
</dbReference>
<keyword evidence="1" id="KW-0472">Membrane</keyword>
<dbReference type="Proteomes" id="UP001281410">
    <property type="component" value="Unassembled WGS sequence"/>
</dbReference>
<name>A0AAE0DSY0_9ROSI</name>
<sequence length="210" mass="24474">MEDAIARLSEDAIQERERWNGSCFGNFLRMQRGMKFSGGVMHRLLFRELHQDGPTDEMRFMLGNQSVRFSRVEFCLITRLKFGDTYDEVENGMHQRYFGGRDVVTFSELEAQIQQGQREQSFDALKLCLLLMVNCVIHGLDERHSVPTWLVRLVEDLDAFNVFPWGSYVYKTSIFGFKKALHKKKNIFNIFGFAYALLVFAYEVIPTLTT</sequence>
<dbReference type="InterPro" id="IPR015410">
    <property type="entry name" value="DUF1985"/>
</dbReference>
<reference evidence="3" key="1">
    <citation type="journal article" date="2023" name="Plant J.">
        <title>Genome sequences and population genomics provide insights into the demographic history, inbreeding, and mutation load of two 'living fossil' tree species of Dipteronia.</title>
        <authorList>
            <person name="Feng Y."/>
            <person name="Comes H.P."/>
            <person name="Chen J."/>
            <person name="Zhu S."/>
            <person name="Lu R."/>
            <person name="Zhang X."/>
            <person name="Li P."/>
            <person name="Qiu J."/>
            <person name="Olsen K.M."/>
            <person name="Qiu Y."/>
        </authorList>
    </citation>
    <scope>NUCLEOTIDE SEQUENCE</scope>
    <source>
        <strain evidence="3">NBL</strain>
    </source>
</reference>
<comment type="caution">
    <text evidence="3">The sequence shown here is derived from an EMBL/GenBank/DDBJ whole genome shotgun (WGS) entry which is preliminary data.</text>
</comment>
<dbReference type="Pfam" id="PF09331">
    <property type="entry name" value="DUF1985"/>
    <property type="match status" value="1"/>
</dbReference>
<protein>
    <recommendedName>
        <fullName evidence="2">DUF1985 domain-containing protein</fullName>
    </recommendedName>
</protein>
<keyword evidence="1" id="KW-0812">Transmembrane</keyword>
<evidence type="ECO:0000259" key="2">
    <source>
        <dbReference type="Pfam" id="PF09331"/>
    </source>
</evidence>
<keyword evidence="4" id="KW-1185">Reference proteome</keyword>
<proteinExistence type="predicted"/>
<gene>
    <name evidence="3" type="ORF">Dsin_032297</name>
</gene>
<evidence type="ECO:0000256" key="1">
    <source>
        <dbReference type="SAM" id="Phobius"/>
    </source>
</evidence>
<evidence type="ECO:0000313" key="3">
    <source>
        <dbReference type="EMBL" id="KAK3185011.1"/>
    </source>
</evidence>
<accession>A0AAE0DSY0</accession>
<feature type="transmembrane region" description="Helical" evidence="1">
    <location>
        <begin position="187"/>
        <end position="205"/>
    </location>
</feature>
<feature type="domain" description="DUF1985" evidence="2">
    <location>
        <begin position="45"/>
        <end position="172"/>
    </location>
</feature>
<dbReference type="EMBL" id="JANJYJ010000010">
    <property type="protein sequence ID" value="KAK3185011.1"/>
    <property type="molecule type" value="Genomic_DNA"/>
</dbReference>
<evidence type="ECO:0000313" key="4">
    <source>
        <dbReference type="Proteomes" id="UP001281410"/>
    </source>
</evidence>
<keyword evidence="1" id="KW-1133">Transmembrane helix</keyword>